<dbReference type="EMBL" id="AP024613">
    <property type="protein sequence ID" value="BCV44635.1"/>
    <property type="molecule type" value="Genomic_DNA"/>
</dbReference>
<dbReference type="InterPro" id="IPR003615">
    <property type="entry name" value="HNH_nuc"/>
</dbReference>
<name>A0AAD1K8Y8_9GAMM</name>
<dbReference type="SMART" id="SM00507">
    <property type="entry name" value="HNHc"/>
    <property type="match status" value="1"/>
</dbReference>
<gene>
    <name evidence="2" type="ORF">TUM17379_16530</name>
</gene>
<dbReference type="RefSeq" id="WP_208146766.1">
    <property type="nucleotide sequence ID" value="NZ_AP024613.1"/>
</dbReference>
<evidence type="ECO:0000313" key="2">
    <source>
        <dbReference type="EMBL" id="BCV44635.1"/>
    </source>
</evidence>
<feature type="domain" description="HNH nuclease" evidence="1">
    <location>
        <begin position="211"/>
        <end position="262"/>
    </location>
</feature>
<protein>
    <submittedName>
        <fullName evidence="2">HNH endonuclease</fullName>
    </submittedName>
</protein>
<proteinExistence type="predicted"/>
<accession>A0AAD1K8Y8</accession>
<sequence length="382" mass="42993">MKLTVDLSALHRAVAPLGKVITNFSIQSNSSGWVDIGDHLKSGMILGKDIQLADIDGTSGILNYNGHQVMLYIPDQGTYITQVLADGKQKGAKRVHVAECKTIISMRERGRFNDRYDVINRIDGLFPVFGIDFHSQREIKGDADLAVCQNCLSLLNHKDFPNLSWGDKTKFVNEFSYAKFFETYSSYFKFLPKSTVGFQSGGYTSDWPGISAKLRSELDYTCEQCGVNLTGNTKLLHVHHINGNKTDNCRENLRALCADCHKKQPHHGHLYVSNEDTLKINEYRREQQKFDVFSYDNVLECADTALEGLVSKCQSTRLTVPDLGIVINNGGKMISIDLCWPRRKVAVLINMASAADLKQLGWNVFSAFEALNNFYEFQVKVR</sequence>
<keyword evidence="2" id="KW-0540">Nuclease</keyword>
<organism evidence="2 3">
    <name type="scientific">Shewanella algae</name>
    <dbReference type="NCBI Taxonomy" id="38313"/>
    <lineage>
        <taxon>Bacteria</taxon>
        <taxon>Pseudomonadati</taxon>
        <taxon>Pseudomonadota</taxon>
        <taxon>Gammaproteobacteria</taxon>
        <taxon>Alteromonadales</taxon>
        <taxon>Shewanellaceae</taxon>
        <taxon>Shewanella</taxon>
    </lineage>
</organism>
<keyword evidence="2" id="KW-0255">Endonuclease</keyword>
<dbReference type="Proteomes" id="UP000825078">
    <property type="component" value="Chromosome"/>
</dbReference>
<keyword evidence="2" id="KW-0378">Hydrolase</keyword>
<evidence type="ECO:0000259" key="1">
    <source>
        <dbReference type="SMART" id="SM00507"/>
    </source>
</evidence>
<dbReference type="AlphaFoldDB" id="A0AAD1K8Y8"/>
<evidence type="ECO:0000313" key="3">
    <source>
        <dbReference type="Proteomes" id="UP000825078"/>
    </source>
</evidence>
<reference evidence="2" key="1">
    <citation type="submission" date="2021-05" db="EMBL/GenBank/DDBJ databases">
        <title>Molecular characterization for Shewanella algae harboring chromosomal blaOXA-55-like strains isolated from clinical and environment sample.</title>
        <authorList>
            <person name="Ohama Y."/>
            <person name="Aoki K."/>
            <person name="Harada S."/>
            <person name="Moriya K."/>
            <person name="Ishii Y."/>
            <person name="Tateda K."/>
        </authorList>
    </citation>
    <scope>NUCLEOTIDE SEQUENCE</scope>
    <source>
        <strain evidence="2">TUM17379</strain>
    </source>
</reference>
<dbReference type="GO" id="GO:0004519">
    <property type="term" value="F:endonuclease activity"/>
    <property type="evidence" value="ECO:0007669"/>
    <property type="project" value="UniProtKB-KW"/>
</dbReference>
<dbReference type="CDD" id="cd00085">
    <property type="entry name" value="HNHc"/>
    <property type="match status" value="1"/>
</dbReference>